<name>A0A2N9JH47_9ACTN</name>
<proteinExistence type="predicted"/>
<evidence type="ECO:0000256" key="1">
    <source>
        <dbReference type="SAM" id="SignalP"/>
    </source>
</evidence>
<keyword evidence="1" id="KW-0732">Signal</keyword>
<accession>A0A2N9JH47</accession>
<dbReference type="KEGG" id="mgg:MPLG2_1680"/>
<feature type="chain" id="PRO_5014718361" evidence="1">
    <location>
        <begin position="28"/>
        <end position="108"/>
    </location>
</feature>
<evidence type="ECO:0000313" key="2">
    <source>
        <dbReference type="EMBL" id="SPD86716.1"/>
    </source>
</evidence>
<evidence type="ECO:0000313" key="3">
    <source>
        <dbReference type="Proteomes" id="UP000238164"/>
    </source>
</evidence>
<gene>
    <name evidence="2" type="ORF">MPLG2_1680</name>
</gene>
<dbReference type="EMBL" id="LT985188">
    <property type="protein sequence ID" value="SPD86716.1"/>
    <property type="molecule type" value="Genomic_DNA"/>
</dbReference>
<sequence>MKKPALIAATLAVTTLIPLLTASPAWAYEVRTKNVSCGVNQRLNIVSNDYSYATHYFKGSVVKAWGTGGSHISDKAASGKSGQVKDEAGAINSFGANCYCPSGTTCGA</sequence>
<feature type="signal peptide" evidence="1">
    <location>
        <begin position="1"/>
        <end position="27"/>
    </location>
</feature>
<protein>
    <submittedName>
        <fullName evidence="2">Uncharacterized protein</fullName>
    </submittedName>
</protein>
<dbReference type="Proteomes" id="UP000238164">
    <property type="component" value="Chromosome 1"/>
</dbReference>
<reference evidence="2 3" key="1">
    <citation type="submission" date="2018-02" db="EMBL/GenBank/DDBJ databases">
        <authorList>
            <person name="Cohen D.B."/>
            <person name="Kent A.D."/>
        </authorList>
    </citation>
    <scope>NUCLEOTIDE SEQUENCE [LARGE SCALE GENOMIC DNA]</scope>
    <source>
        <strain evidence="2">1</strain>
    </source>
</reference>
<dbReference type="RefSeq" id="WP_158680963.1">
    <property type="nucleotide sequence ID" value="NZ_BAAAGO010000007.1"/>
</dbReference>
<keyword evidence="3" id="KW-1185">Reference proteome</keyword>
<organism evidence="2 3">
    <name type="scientific">Micropruina glycogenica</name>
    <dbReference type="NCBI Taxonomy" id="75385"/>
    <lineage>
        <taxon>Bacteria</taxon>
        <taxon>Bacillati</taxon>
        <taxon>Actinomycetota</taxon>
        <taxon>Actinomycetes</taxon>
        <taxon>Propionibacteriales</taxon>
        <taxon>Nocardioidaceae</taxon>
        <taxon>Micropruina</taxon>
    </lineage>
</organism>
<dbReference type="AlphaFoldDB" id="A0A2N9JH47"/>